<dbReference type="InterPro" id="IPR026453">
    <property type="entry name" value="PGF_pre_PGF"/>
</dbReference>
<comment type="similarity">
    <text evidence="1">Belongs to the peptidase C1 family.</text>
</comment>
<name>A0A9X9T8L3_METOG</name>
<reference evidence="4" key="1">
    <citation type="submission" date="2022-11" db="EMBL/GenBank/DDBJ databases">
        <title>Complete genome sequence of Methanogenium organophilum DSM 3596.</title>
        <authorList>
            <person name="Chen S.-C."/>
            <person name="Lai S.-J."/>
            <person name="You Y.-T."/>
        </authorList>
    </citation>
    <scope>NUCLEOTIDE SEQUENCE</scope>
    <source>
        <strain evidence="4">DSM 3596</strain>
    </source>
</reference>
<dbReference type="Proteomes" id="UP001163096">
    <property type="component" value="Chromosome"/>
</dbReference>
<organism evidence="4 5">
    <name type="scientific">Methanogenium organophilum</name>
    <dbReference type="NCBI Taxonomy" id="2199"/>
    <lineage>
        <taxon>Archaea</taxon>
        <taxon>Methanobacteriati</taxon>
        <taxon>Methanobacteriota</taxon>
        <taxon>Stenosarchaea group</taxon>
        <taxon>Methanomicrobia</taxon>
        <taxon>Methanomicrobiales</taxon>
        <taxon>Methanomicrobiaceae</taxon>
        <taxon>Methanogenium</taxon>
    </lineage>
</organism>
<dbReference type="KEGG" id="mou:OU421_05220"/>
<dbReference type="SMART" id="SM00645">
    <property type="entry name" value="Pept_C1"/>
    <property type="match status" value="1"/>
</dbReference>
<dbReference type="GO" id="GO:0008234">
    <property type="term" value="F:cysteine-type peptidase activity"/>
    <property type="evidence" value="ECO:0007669"/>
    <property type="project" value="InterPro"/>
</dbReference>
<dbReference type="SUPFAM" id="SSF51126">
    <property type="entry name" value="Pectin lyase-like"/>
    <property type="match status" value="1"/>
</dbReference>
<dbReference type="InterPro" id="IPR013128">
    <property type="entry name" value="Peptidase_C1A"/>
</dbReference>
<dbReference type="RefSeq" id="WP_268187552.1">
    <property type="nucleotide sequence ID" value="NZ_CP113361.1"/>
</dbReference>
<dbReference type="Pfam" id="PF00112">
    <property type="entry name" value="Peptidase_C1"/>
    <property type="match status" value="1"/>
</dbReference>
<dbReference type="EMBL" id="CP113361">
    <property type="protein sequence ID" value="WAI02274.1"/>
    <property type="molecule type" value="Genomic_DNA"/>
</dbReference>
<accession>A0A9X9T8L3</accession>
<dbReference type="Pfam" id="PF18560">
    <property type="entry name" value="Lectin_like"/>
    <property type="match status" value="1"/>
</dbReference>
<dbReference type="GeneID" id="76834480"/>
<dbReference type="PROSITE" id="PS00139">
    <property type="entry name" value="THIOL_PROTEASE_CYS"/>
    <property type="match status" value="1"/>
</dbReference>
<dbReference type="InterPro" id="IPR038765">
    <property type="entry name" value="Papain-like_cys_pep_sf"/>
</dbReference>
<keyword evidence="5" id="KW-1185">Reference proteome</keyword>
<dbReference type="InterPro" id="IPR025660">
    <property type="entry name" value="Pept_his_AS"/>
</dbReference>
<dbReference type="CDD" id="cd02619">
    <property type="entry name" value="Peptidase_C1"/>
    <property type="match status" value="1"/>
</dbReference>
<dbReference type="SUPFAM" id="SSF54001">
    <property type="entry name" value="Cysteine proteinases"/>
    <property type="match status" value="1"/>
</dbReference>
<dbReference type="NCBIfam" id="TIGR04213">
    <property type="entry name" value="PGF_pre_PGF"/>
    <property type="match status" value="1"/>
</dbReference>
<dbReference type="InterPro" id="IPR012334">
    <property type="entry name" value="Pectin_lyas_fold"/>
</dbReference>
<dbReference type="Gene3D" id="2.160.20.10">
    <property type="entry name" value="Single-stranded right-handed beta-helix, Pectin lyase-like"/>
    <property type="match status" value="2"/>
</dbReference>
<dbReference type="SMART" id="SM00710">
    <property type="entry name" value="PbH1"/>
    <property type="match status" value="5"/>
</dbReference>
<gene>
    <name evidence="4" type="ORF">OU421_05220</name>
</gene>
<dbReference type="PROSITE" id="PS00639">
    <property type="entry name" value="THIOL_PROTEASE_HIS"/>
    <property type="match status" value="1"/>
</dbReference>
<sequence>MPPIPSIQTTVLFILALLLVQGAAALSIEQAPLNPAFVAYLEGQDAGDTWYATGCLGSAGSTTGTPVMPYATGDIPAPVVMSWPDADSIDIYQATATDEVTFPARFDLRDEDRVTPVRDQGDCGSCWTFAAYGSLESTYLTDTGMVENFSENNMKNLCSDLYPDGFDGGPCSGGNAFMSAAYLTRGSGPVREEDDPYILPVPSNISPTNLPPVLDTYEVTFLPTRTDPLENDLFKQTLMDEGGIRVRFLVNYSCFSGNGTTYYRPDAGYPSVGGHAVTLVGWDDAFPKEEFVVTPPGDGAFILKNSWGTGFGEDGYFYISYYDRSLDTSESAVFTGVAADDERQTYQYDPLGWTTSIGTGTSAPICGANIFTADRYEALTDVSFYTREPETHYAVAIYTNFTIAPGDRPPVTWTTGTCSLPGFHTISLPESVPLMPGEVFSVILEVVSPTDTSPLVVEMPIEGYSSGATAEAGESYVSTDGSWEDLTTHYPDTNVCIKAHTSPLTVVPRDYPTVQEAVNASAAGDTIIVEAGTYPEELILDKPLTLLGVGTPVLATPADGIGAEIEAENITIAGFTFDGGGAAEGGIGITGDDCTMYDMAITGYEQGLYIGFVNNLSLSDTAVYDNDYNLIYEDFLDDPGNTIAETVTVNGRPVIYREGAAGETIDGSSDAGVVICVNCTNMSIRDTATATSREGYVLFGCRDVTMQNVTADAVRYGMVAEESANISVQDSSFGPDVHYGVVCDAISGLQMDKTDIACAGNAGIELMDATDCTITDSAISGGRIGVLGFLLENCSFTGNTIVDSDLMGFGTLLGDGLIITNNTVETSFAGIYAEGLFNTLVSGNSMQCKDTGTAILVLADGTEISANIAENCSIQALMELNDSVVYGNRFSGGAYPIIEAPDGGAASYVFRNDFVLTEIVPDGDILSATAAAEMPAAGAMDAAAVFSASGCSIEDVLPADWRPTGRFSTMTAAADVTATADEMAASNVTWHSPGNETYWYYGQEFTRTMGNYWSTYTGVDTTHDGIGETPFVYDNETIDSYPLVNPSAQYLDERPTSPDDEDPSANMATSHALSAGDSATLTFSGSAVQTVTVTAADSTGRILLTVDPAHNGPDGLTGPVYQYLSAQLSGMTDDDVREAVFSFRVPAAWLRAEGLAPADMALWRFHDDVWQQLPTSVLREEGGWIYFEAISPGFSSFAIAGGADENLVIETNTPETGGETADVGITVTTKPGNETVTEPEPQITVAVPEGTDTAAEEATAPQKSPIGLLPAIAGAGACAAVLFRRR</sequence>
<dbReference type="GO" id="GO:0006508">
    <property type="term" value="P:proteolysis"/>
    <property type="evidence" value="ECO:0007669"/>
    <property type="project" value="InterPro"/>
</dbReference>
<evidence type="ECO:0000259" key="3">
    <source>
        <dbReference type="SMART" id="SM00645"/>
    </source>
</evidence>
<evidence type="ECO:0000256" key="2">
    <source>
        <dbReference type="SAM" id="MobiDB-lite"/>
    </source>
</evidence>
<feature type="domain" description="Peptidase C1A papain C-terminal" evidence="3">
    <location>
        <begin position="102"/>
        <end position="337"/>
    </location>
</feature>
<dbReference type="InterPro" id="IPR011050">
    <property type="entry name" value="Pectin_lyase_fold/virulence"/>
</dbReference>
<dbReference type="Gene3D" id="3.90.70.10">
    <property type="entry name" value="Cysteine proteinases"/>
    <property type="match status" value="1"/>
</dbReference>
<dbReference type="InterPro" id="IPR000668">
    <property type="entry name" value="Peptidase_C1A_C"/>
</dbReference>
<feature type="region of interest" description="Disordered" evidence="2">
    <location>
        <begin position="1048"/>
        <end position="1068"/>
    </location>
</feature>
<dbReference type="InterPro" id="IPR040528">
    <property type="entry name" value="Lectin-like"/>
</dbReference>
<protein>
    <submittedName>
        <fullName evidence="4">Lectin like domain-containing protein</fullName>
    </submittedName>
</protein>
<dbReference type="InterPro" id="IPR007742">
    <property type="entry name" value="NosD_dom"/>
</dbReference>
<dbReference type="InterPro" id="IPR006626">
    <property type="entry name" value="PbH1"/>
</dbReference>
<evidence type="ECO:0000313" key="5">
    <source>
        <dbReference type="Proteomes" id="UP001163096"/>
    </source>
</evidence>
<dbReference type="InterPro" id="IPR000169">
    <property type="entry name" value="Pept_cys_AS"/>
</dbReference>
<dbReference type="PANTHER" id="PTHR12411">
    <property type="entry name" value="CYSTEINE PROTEASE FAMILY C1-RELATED"/>
    <property type="match status" value="1"/>
</dbReference>
<evidence type="ECO:0000256" key="1">
    <source>
        <dbReference type="ARBA" id="ARBA00008455"/>
    </source>
</evidence>
<evidence type="ECO:0000313" key="4">
    <source>
        <dbReference type="EMBL" id="WAI02274.1"/>
    </source>
</evidence>
<dbReference type="Pfam" id="PF05048">
    <property type="entry name" value="NosD"/>
    <property type="match status" value="1"/>
</dbReference>
<proteinExistence type="inferred from homology"/>